<protein>
    <recommendedName>
        <fullName evidence="5">Ubiquitin-related modifier 1 homolog</fullName>
    </recommendedName>
</protein>
<feature type="modified residue" description="1-thioglycine" evidence="5">
    <location>
        <position position="98"/>
    </location>
</feature>
<evidence type="ECO:0000256" key="1">
    <source>
        <dbReference type="ARBA" id="ARBA00022490"/>
    </source>
</evidence>
<comment type="caution">
    <text evidence="7">The sequence shown here is derived from an EMBL/GenBank/DDBJ whole genome shotgun (WGS) entry which is preliminary data.</text>
</comment>
<sequence length="98" mass="10754">MITCKIELSGGLETLFGDSKEHSLQVEPENGQATLGDVIISARDKLLTERPELFMKNRSVRPGILVLINDTDWELTGQLQTIVEDGDTVTFISTLHGG</sequence>
<name>A0ABP1FWD9_9CHLO</name>
<dbReference type="HAMAP" id="MF_03048">
    <property type="entry name" value="Urm1"/>
    <property type="match status" value="1"/>
</dbReference>
<evidence type="ECO:0000256" key="5">
    <source>
        <dbReference type="HAMAP-Rule" id="MF_03048"/>
    </source>
</evidence>
<comment type="function">
    <text evidence="5">Acts as a sulfur carrier required for 2-thiolation of mcm(5)S(2)U at tRNA wobble positions of cytosolic tRNA(Lys), tRNA(Glu) and tRNA(Gln). Serves as sulfur donor in tRNA 2-thiolation reaction by being thiocarboxylated (-COSH) at its C-terminus by MOCS3. The sulfur is then transferred to tRNA to form 2-thiolation of mcm(5)S(2)U. Also acts as a ubiquitin-like protein (UBL) that is covalently conjugated via an isopeptide bond to lysine residues of target proteins. The thiocarboxylated form serves as substrate for conjugation and oxidative stress specifically induces the formation of UBL-protein conjugates.</text>
</comment>
<dbReference type="InterPro" id="IPR015221">
    <property type="entry name" value="Urm1"/>
</dbReference>
<evidence type="ECO:0000256" key="4">
    <source>
        <dbReference type="ARBA" id="ARBA00022786"/>
    </source>
</evidence>
<keyword evidence="1 5" id="KW-0963">Cytoplasm</keyword>
<evidence type="ECO:0000313" key="8">
    <source>
        <dbReference type="Proteomes" id="UP001497392"/>
    </source>
</evidence>
<keyword evidence="8" id="KW-1185">Reference proteome</keyword>
<gene>
    <name evidence="7" type="primary">g6313</name>
    <name evidence="7" type="ORF">VP750_LOCUS5410</name>
</gene>
<comment type="similarity">
    <text evidence="5 6">Belongs to the URM1 family.</text>
</comment>
<dbReference type="Pfam" id="PF09138">
    <property type="entry name" value="Urm1"/>
    <property type="match status" value="1"/>
</dbReference>
<organism evidence="7 8">
    <name type="scientific">Coccomyxa viridis</name>
    <dbReference type="NCBI Taxonomy" id="1274662"/>
    <lineage>
        <taxon>Eukaryota</taxon>
        <taxon>Viridiplantae</taxon>
        <taxon>Chlorophyta</taxon>
        <taxon>core chlorophytes</taxon>
        <taxon>Trebouxiophyceae</taxon>
        <taxon>Trebouxiophyceae incertae sedis</taxon>
        <taxon>Coccomyxaceae</taxon>
        <taxon>Coccomyxa</taxon>
    </lineage>
</organism>
<comment type="PTM">
    <text evidence="5">C-terminal thiocarboxylation occurs in 2 steps, it is first acyl-adenylated (-COAMP) via the hesA/moeB/thiF part of the MOCS3/UBA4 homolog, then thiocarboxylated (-COSH) via the rhodanese domain of the MOCS3/UBA4 homolog.</text>
</comment>
<comment type="subcellular location">
    <subcellularLocation>
        <location evidence="5 6">Cytoplasm</location>
    </subcellularLocation>
</comment>
<evidence type="ECO:0000256" key="3">
    <source>
        <dbReference type="ARBA" id="ARBA00022694"/>
    </source>
</evidence>
<comment type="pathway">
    <text evidence="5 6">tRNA modification; 5-methoxycarbonylmethyl-2-thiouridine-tRNA biosynthesis.</text>
</comment>
<evidence type="ECO:0000256" key="2">
    <source>
        <dbReference type="ARBA" id="ARBA00022499"/>
    </source>
</evidence>
<feature type="cross-link" description="Glycyl lysine isopeptide (Gly-Lys) (interchain with K-? in acceptor proteins)" evidence="5">
    <location>
        <position position="98"/>
    </location>
</feature>
<keyword evidence="3 5" id="KW-0819">tRNA processing</keyword>
<evidence type="ECO:0000256" key="6">
    <source>
        <dbReference type="RuleBase" id="RU361182"/>
    </source>
</evidence>
<dbReference type="Gene3D" id="3.10.20.30">
    <property type="match status" value="1"/>
</dbReference>
<dbReference type="PIRSF" id="PIRSF037379">
    <property type="entry name" value="Ubiquitin-related_modifier_1"/>
    <property type="match status" value="1"/>
</dbReference>
<reference evidence="7 8" key="1">
    <citation type="submission" date="2024-06" db="EMBL/GenBank/DDBJ databases">
        <authorList>
            <person name="Kraege A."/>
            <person name="Thomma B."/>
        </authorList>
    </citation>
    <scope>NUCLEOTIDE SEQUENCE [LARGE SCALE GENOMIC DNA]</scope>
</reference>
<dbReference type="InterPro" id="IPR012675">
    <property type="entry name" value="Beta-grasp_dom_sf"/>
</dbReference>
<accession>A0ABP1FWD9</accession>
<proteinExistence type="inferred from homology"/>
<keyword evidence="2 5" id="KW-1017">Isopeptide bond</keyword>
<dbReference type="EMBL" id="CAXHTA020000009">
    <property type="protein sequence ID" value="CAL5223751.1"/>
    <property type="molecule type" value="Genomic_DNA"/>
</dbReference>
<dbReference type="InterPro" id="IPR016155">
    <property type="entry name" value="Mopterin_synth/thiamin_S_b"/>
</dbReference>
<dbReference type="CDD" id="cd01764">
    <property type="entry name" value="Ubl_Urm1"/>
    <property type="match status" value="1"/>
</dbReference>
<dbReference type="Proteomes" id="UP001497392">
    <property type="component" value="Unassembled WGS sequence"/>
</dbReference>
<dbReference type="PANTHER" id="PTHR14986">
    <property type="entry name" value="RURM1 PROTEIN"/>
    <property type="match status" value="1"/>
</dbReference>
<evidence type="ECO:0000313" key="7">
    <source>
        <dbReference type="EMBL" id="CAL5223751.1"/>
    </source>
</evidence>
<keyword evidence="4 5" id="KW-0833">Ubl conjugation pathway</keyword>
<dbReference type="SUPFAM" id="SSF54285">
    <property type="entry name" value="MoaD/ThiS"/>
    <property type="match status" value="1"/>
</dbReference>